<accession>A0AAN8YXV1</accession>
<organism evidence="5 6">
    <name type="scientific">Dillenia turbinata</name>
    <dbReference type="NCBI Taxonomy" id="194707"/>
    <lineage>
        <taxon>Eukaryota</taxon>
        <taxon>Viridiplantae</taxon>
        <taxon>Streptophyta</taxon>
        <taxon>Embryophyta</taxon>
        <taxon>Tracheophyta</taxon>
        <taxon>Spermatophyta</taxon>
        <taxon>Magnoliopsida</taxon>
        <taxon>eudicotyledons</taxon>
        <taxon>Gunneridae</taxon>
        <taxon>Pentapetalae</taxon>
        <taxon>Dilleniales</taxon>
        <taxon>Dilleniaceae</taxon>
        <taxon>Dillenia</taxon>
    </lineage>
</organism>
<evidence type="ECO:0000313" key="5">
    <source>
        <dbReference type="EMBL" id="KAK6916230.1"/>
    </source>
</evidence>
<name>A0AAN8YXV1_9MAGN</name>
<dbReference type="Proteomes" id="UP001370490">
    <property type="component" value="Unassembled WGS sequence"/>
</dbReference>
<evidence type="ECO:0000256" key="1">
    <source>
        <dbReference type="ARBA" id="ARBA00004123"/>
    </source>
</evidence>
<proteinExistence type="inferred from homology"/>
<feature type="compositionally biased region" description="Polar residues" evidence="4">
    <location>
        <begin position="556"/>
        <end position="568"/>
    </location>
</feature>
<dbReference type="GO" id="GO:0005730">
    <property type="term" value="C:nucleolus"/>
    <property type="evidence" value="ECO:0007669"/>
    <property type="project" value="InterPro"/>
</dbReference>
<evidence type="ECO:0000313" key="6">
    <source>
        <dbReference type="Proteomes" id="UP001370490"/>
    </source>
</evidence>
<feature type="region of interest" description="Disordered" evidence="4">
    <location>
        <begin position="1"/>
        <end position="81"/>
    </location>
</feature>
<feature type="compositionally biased region" description="Acidic residues" evidence="4">
    <location>
        <begin position="909"/>
        <end position="920"/>
    </location>
</feature>
<dbReference type="PANTHER" id="PTHR13213:SF2">
    <property type="entry name" value="MYB-BINDING PROTEIN 1A"/>
    <property type="match status" value="1"/>
</dbReference>
<dbReference type="InterPro" id="IPR016024">
    <property type="entry name" value="ARM-type_fold"/>
</dbReference>
<dbReference type="PANTHER" id="PTHR13213">
    <property type="entry name" value="MYB-BINDING PROTEIN 1A FAMILY MEMBER"/>
    <property type="match status" value="1"/>
</dbReference>
<comment type="subcellular location">
    <subcellularLocation>
        <location evidence="1">Nucleus</location>
    </subcellularLocation>
</comment>
<dbReference type="AlphaFoldDB" id="A0AAN8YXV1"/>
<comment type="caution">
    <text evidence="5">The sequence shown here is derived from an EMBL/GenBank/DDBJ whole genome shotgun (WGS) entry which is preliminary data.</text>
</comment>
<dbReference type="SUPFAM" id="SSF48371">
    <property type="entry name" value="ARM repeat"/>
    <property type="match status" value="1"/>
</dbReference>
<keyword evidence="3" id="KW-0539">Nucleus</keyword>
<feature type="region of interest" description="Disordered" evidence="4">
    <location>
        <begin position="551"/>
        <end position="575"/>
    </location>
</feature>
<feature type="region of interest" description="Disordered" evidence="4">
    <location>
        <begin position="900"/>
        <end position="920"/>
    </location>
</feature>
<gene>
    <name evidence="5" type="ORF">RJ641_019091</name>
</gene>
<evidence type="ECO:0000256" key="3">
    <source>
        <dbReference type="ARBA" id="ARBA00023242"/>
    </source>
</evidence>
<dbReference type="GO" id="GO:0003677">
    <property type="term" value="F:DNA binding"/>
    <property type="evidence" value="ECO:0007669"/>
    <property type="project" value="InterPro"/>
</dbReference>
<comment type="similarity">
    <text evidence="2">Belongs to the MYBBP1A family.</text>
</comment>
<dbReference type="InterPro" id="IPR007015">
    <property type="entry name" value="DNA_pol_V/MYBBP1A"/>
</dbReference>
<reference evidence="5 6" key="1">
    <citation type="submission" date="2023-12" db="EMBL/GenBank/DDBJ databases">
        <title>A high-quality genome assembly for Dillenia turbinata (Dilleniales).</title>
        <authorList>
            <person name="Chanderbali A."/>
        </authorList>
    </citation>
    <scope>NUCLEOTIDE SEQUENCE [LARGE SCALE GENOMIC DNA]</scope>
    <source>
        <strain evidence="5">LSX21</strain>
        <tissue evidence="5">Leaf</tissue>
    </source>
</reference>
<protein>
    <submittedName>
        <fullName evidence="5">DNA polymerase V/Myb-binding protein 1A</fullName>
    </submittedName>
</protein>
<keyword evidence="6" id="KW-1185">Reference proteome</keyword>
<dbReference type="Pfam" id="PF04931">
    <property type="entry name" value="DNA_pol_phi"/>
    <property type="match status" value="1"/>
</dbReference>
<sequence>MGSKKRPSNSTEEDMETLTETPIDGNKSEAEAPFSSSSLPNSIKPMERRKKRRALDKERDRAAVPSSDTPKPNPNPNLVDEEKMVSTGLPEFHVGVFKDLASADSGTREAAVEKMVMELVEVQKAYDGIEKEELEESGLQLEAEKDDGLNNCAPSLRYAIRRLIRGVSSSRECARQGFALGLSLVVGSISCIKVDSLLKLIINLLEVSSSMKGQEARDCLLGRLFAYGAIARSGRLTTEWISDKDTPYVREFTSLLVSLASKKKYLQEPAVAVIMGMVEMLPVEALSKQVLEASGVSEWFAGAIDAGNPDALHLALKLREKTAEDSLLFGDLLPHPFSTNKFFSADHLSNLANCLKESTFCQPRVHSIWPALVNMLLPESIIQDDASVGLNSIKKRKKSCKSSSTEDVEKNLHSFSEVIIEGSLLQSSHDRKHLAFDFLLLILPRLPASCIPVVLSYKLVQCLMDILSTKDTWLYKMAQYFLKYLREWVTNEDARRVAVIVALQKHSGGKFDSITRTKTVKDLMAEFKTESGCMLFIQNLMSMFVDDGHPLEEPSDQSQTTDDNSEIGSNEDKDSAGMLGNSDFFKSWIIESISSVLKYLKLEPEEKFRVQKEILKFLTVQGLFSASLGTEVTSFELQEKFRWPKATTSSSLCMMCIEQLQALLANAQKEGPLHGLEQNDLGAYVMRFVRTLCNIPSISLFRSLSDEENKVFKKMQVAESFLFTEEKNAELGPDASRMNSLRYWVIQLLLQVLLRPGEFSEAANELVMCCKEGFAASNFPDSSGEDEIDHKDEPEFIDVLLDTMLSLLPQSSAPLRSSIEQAFKSFCDDFLDEHLLRMLRIIKKDLKPTRHAENHDNDDDDDDFLDIEETDEADMSETAESDEQKDDSVAVAAVEAVGEELPDVSDASDGSDDSDGDMDDEAMFRMDSHLARIFKERKNQAGGSPGVLTVYSNLAQAFVNPHTTEGTEQLGQRIWGIIQKKIFKAKRLPEGLKVNLSVLEPLLKMNLKLASKPFKRKKSASNPSKKQSVSWNRHKMITKLAQESTFWLLKIIDAGKYSNEKLQGVFEIFQHTLVDYFDNKKSQLKVEFLKEIVKRRQWVGRNLFGFLLGKCSGTKSAFRRVEALELVSEILKSLAPITSDESTHETSKKILKGHLPNLCNLVVELVTNMPAKQSRRAEVRKFSNKIFQIISTFNLTTSFLKGLTPEIQAACESQFGESFLALKKPEWKT</sequence>
<evidence type="ECO:0000256" key="4">
    <source>
        <dbReference type="SAM" id="MobiDB-lite"/>
    </source>
</evidence>
<dbReference type="GO" id="GO:0006355">
    <property type="term" value="P:regulation of DNA-templated transcription"/>
    <property type="evidence" value="ECO:0007669"/>
    <property type="project" value="InterPro"/>
</dbReference>
<dbReference type="EMBL" id="JBAMMX010000024">
    <property type="protein sequence ID" value="KAK6916230.1"/>
    <property type="molecule type" value="Genomic_DNA"/>
</dbReference>
<evidence type="ECO:0000256" key="2">
    <source>
        <dbReference type="ARBA" id="ARBA00006809"/>
    </source>
</evidence>